<reference evidence="2" key="1">
    <citation type="submission" date="2020-08" db="EMBL/GenBank/DDBJ databases">
        <title>Novel species isolated from subtropical streams in China.</title>
        <authorList>
            <person name="Lu H."/>
        </authorList>
    </citation>
    <scope>NUCLEOTIDE SEQUENCE</scope>
    <source>
        <strain evidence="2">CY7W</strain>
    </source>
</reference>
<comment type="caution">
    <text evidence="2">The sequence shown here is derived from an EMBL/GenBank/DDBJ whole genome shotgun (WGS) entry which is preliminary data.</text>
</comment>
<keyword evidence="1" id="KW-0472">Membrane</keyword>
<dbReference type="AlphaFoldDB" id="A0A923KUR4"/>
<keyword evidence="3" id="KW-1185">Reference proteome</keyword>
<feature type="transmembrane region" description="Helical" evidence="1">
    <location>
        <begin position="52"/>
        <end position="75"/>
    </location>
</feature>
<feature type="transmembrane region" description="Helical" evidence="1">
    <location>
        <begin position="119"/>
        <end position="136"/>
    </location>
</feature>
<protein>
    <submittedName>
        <fullName evidence="2">Uncharacterized protein</fullName>
    </submittedName>
</protein>
<proteinExistence type="predicted"/>
<dbReference type="RefSeq" id="WP_186880122.1">
    <property type="nucleotide sequence ID" value="NZ_JACOGG010000003.1"/>
</dbReference>
<name>A0A923KUR4_9BURK</name>
<sequence>MSNLFIASAALLAIAASSLAFGLRYLFAREYLFYHAQLTGLAWGDIPSHYQAIILGMLKMVGAGLLAFGLALAWLVLPFSRGESWSFWAILSLVSVHGFISIYVTIVLRKINPSAQTNVFASFVGVAVAMTALVIAQF</sequence>
<feature type="transmembrane region" description="Helical" evidence="1">
    <location>
        <begin position="87"/>
        <end position="107"/>
    </location>
</feature>
<evidence type="ECO:0000313" key="2">
    <source>
        <dbReference type="EMBL" id="MBC3934507.1"/>
    </source>
</evidence>
<keyword evidence="1" id="KW-0812">Transmembrane</keyword>
<evidence type="ECO:0000256" key="1">
    <source>
        <dbReference type="SAM" id="Phobius"/>
    </source>
</evidence>
<dbReference type="EMBL" id="JACOGG010000003">
    <property type="protein sequence ID" value="MBC3934507.1"/>
    <property type="molecule type" value="Genomic_DNA"/>
</dbReference>
<gene>
    <name evidence="2" type="ORF">H8K47_03970</name>
</gene>
<evidence type="ECO:0000313" key="3">
    <source>
        <dbReference type="Proteomes" id="UP000612361"/>
    </source>
</evidence>
<organism evidence="2 3">
    <name type="scientific">Undibacterium rugosum</name>
    <dbReference type="NCBI Taxonomy" id="2762291"/>
    <lineage>
        <taxon>Bacteria</taxon>
        <taxon>Pseudomonadati</taxon>
        <taxon>Pseudomonadota</taxon>
        <taxon>Betaproteobacteria</taxon>
        <taxon>Burkholderiales</taxon>
        <taxon>Oxalobacteraceae</taxon>
        <taxon>Undibacterium</taxon>
    </lineage>
</organism>
<accession>A0A923KUR4</accession>
<keyword evidence="1" id="KW-1133">Transmembrane helix</keyword>
<dbReference type="Proteomes" id="UP000612361">
    <property type="component" value="Unassembled WGS sequence"/>
</dbReference>